<dbReference type="Proteomes" id="UP000306912">
    <property type="component" value="Unassembled WGS sequence"/>
</dbReference>
<keyword evidence="3" id="KW-1185">Reference proteome</keyword>
<keyword evidence="1" id="KW-1133">Transmembrane helix</keyword>
<keyword evidence="1" id="KW-0472">Membrane</keyword>
<dbReference type="Pfam" id="PF06541">
    <property type="entry name" value="ABC_trans_CmpB"/>
    <property type="match status" value="1"/>
</dbReference>
<gene>
    <name evidence="2" type="ORF">FEZ08_04045</name>
</gene>
<evidence type="ECO:0000256" key="1">
    <source>
        <dbReference type="SAM" id="Phobius"/>
    </source>
</evidence>
<feature type="transmembrane region" description="Helical" evidence="1">
    <location>
        <begin position="95"/>
        <end position="114"/>
    </location>
</feature>
<accession>A0A5R8QGA3</accession>
<evidence type="ECO:0000313" key="3">
    <source>
        <dbReference type="Proteomes" id="UP000306912"/>
    </source>
</evidence>
<organism evidence="2 3">
    <name type="scientific">Culicoidibacter larvae</name>
    <dbReference type="NCBI Taxonomy" id="2579976"/>
    <lineage>
        <taxon>Bacteria</taxon>
        <taxon>Bacillati</taxon>
        <taxon>Bacillota</taxon>
        <taxon>Culicoidibacteria</taxon>
        <taxon>Culicoidibacterales</taxon>
        <taxon>Culicoidibacteraceae</taxon>
        <taxon>Culicoidibacter</taxon>
    </lineage>
</organism>
<protein>
    <submittedName>
        <fullName evidence="2">Putative ABC transporter permease</fullName>
    </submittedName>
</protein>
<comment type="caution">
    <text evidence="2">The sequence shown here is derived from an EMBL/GenBank/DDBJ whole genome shotgun (WGS) entry which is preliminary data.</text>
</comment>
<feature type="transmembrane region" description="Helical" evidence="1">
    <location>
        <begin position="66"/>
        <end position="89"/>
    </location>
</feature>
<feature type="transmembrane region" description="Helical" evidence="1">
    <location>
        <begin position="173"/>
        <end position="194"/>
    </location>
</feature>
<dbReference type="InterPro" id="IPR010540">
    <property type="entry name" value="CmpB_TMEM229"/>
</dbReference>
<reference evidence="2 3" key="1">
    <citation type="submission" date="2019-05" db="EMBL/GenBank/DDBJ databases">
        <title>Culicoidintestinum kansasii gen. nov., sp. nov. from the gastrointestinal tract of the biting midge, Culicoides sonorensis.</title>
        <authorList>
            <person name="Neupane S."/>
            <person name="Ghosh A."/>
            <person name="Gunther S."/>
            <person name="Martin K."/>
            <person name="Zurek L."/>
        </authorList>
    </citation>
    <scope>NUCLEOTIDE SEQUENCE [LARGE SCALE GENOMIC DNA]</scope>
    <source>
        <strain evidence="2 3">CS-1</strain>
    </source>
</reference>
<dbReference type="InParanoid" id="A0A5R8QGA3"/>
<name>A0A5R8QGA3_9FIRM</name>
<dbReference type="OrthoDB" id="9789229at2"/>
<feature type="transmembrane region" description="Helical" evidence="1">
    <location>
        <begin position="142"/>
        <end position="167"/>
    </location>
</feature>
<sequence length="275" mass="31666">MNKKLYYNGFMYKEWIFLDIFQFTIMGVELYYILWFFFIFSFAGVIIETIFCYSQTGTIECRTGTLYLPLIPVYGIGAVALSLFLKGLINDPALLFLGGIVVGAITEYIGSYVMEKLFHTVFWDYSNEPLNIHGRICLKYSIYWGFLSLILIYVLDKYVLALINWMSRDTGEILLVVITVLAIFSFILTSLAFVRFRKKVAILKAEKNGTTPTEKLSKGLVGKIVDLLAPDAVMVFTFPNMNFVQDYMNIKGIKKKVLHLDFRIVKKSKLRKEEV</sequence>
<evidence type="ECO:0000313" key="2">
    <source>
        <dbReference type="EMBL" id="TLG76796.1"/>
    </source>
</evidence>
<keyword evidence="1" id="KW-0812">Transmembrane</keyword>
<dbReference type="AlphaFoldDB" id="A0A5R8QGA3"/>
<dbReference type="EMBL" id="VBWP01000002">
    <property type="protein sequence ID" value="TLG76796.1"/>
    <property type="molecule type" value="Genomic_DNA"/>
</dbReference>
<proteinExistence type="predicted"/>